<evidence type="ECO:0000313" key="7">
    <source>
        <dbReference type="EMBL" id="KAJ1919903.1"/>
    </source>
</evidence>
<dbReference type="InterPro" id="IPR038491">
    <property type="entry name" value="Velvet_dom_sf"/>
</dbReference>
<evidence type="ECO:0000256" key="3">
    <source>
        <dbReference type="ARBA" id="ARBA00023163"/>
    </source>
</evidence>
<evidence type="ECO:0000256" key="2">
    <source>
        <dbReference type="ARBA" id="ARBA00023015"/>
    </source>
</evidence>
<dbReference type="GO" id="GO:0005634">
    <property type="term" value="C:nucleus"/>
    <property type="evidence" value="ECO:0007669"/>
    <property type="project" value="UniProtKB-SubCell"/>
</dbReference>
<organism evidence="7 8">
    <name type="scientific">Mycoemilia scoparia</name>
    <dbReference type="NCBI Taxonomy" id="417184"/>
    <lineage>
        <taxon>Eukaryota</taxon>
        <taxon>Fungi</taxon>
        <taxon>Fungi incertae sedis</taxon>
        <taxon>Zoopagomycota</taxon>
        <taxon>Kickxellomycotina</taxon>
        <taxon>Kickxellomycetes</taxon>
        <taxon>Kickxellales</taxon>
        <taxon>Kickxellaceae</taxon>
        <taxon>Mycoemilia</taxon>
    </lineage>
</organism>
<dbReference type="OrthoDB" id="3056235at2759"/>
<evidence type="ECO:0000256" key="5">
    <source>
        <dbReference type="SAM" id="MobiDB-lite"/>
    </source>
</evidence>
<dbReference type="AlphaFoldDB" id="A0A9W7ZZH1"/>
<accession>A0A9W7ZZH1</accession>
<sequence length="252" mass="28124">MTTVREQEQCRYALDIVQHPLRARMCGFGDKDRRPIDPPPVVKLVVHDHLGNIVHLNEVSASRFVLHTGLCSANLTEDRNTVINPSSIPTPISVYNHASVVMSLNEPVKARNLVGVTVSSAYHLRDENNELGIFFIFHELSVRTEGRFRLKFMLFELSMNEAEATPVLAEGYSDVFEVYSAKNFPGMTESTELSKALASQGIKISIRKSIRVRNRPGNHHHSALYSGGGGGPNSKHQSDDEYEDNVDDDSHQ</sequence>
<feature type="domain" description="Velvet" evidence="6">
    <location>
        <begin position="7"/>
        <end position="207"/>
    </location>
</feature>
<gene>
    <name evidence="7" type="ORF">H4219_001683</name>
</gene>
<comment type="caution">
    <text evidence="7">The sequence shown here is derived from an EMBL/GenBank/DDBJ whole genome shotgun (WGS) entry which is preliminary data.</text>
</comment>
<dbReference type="EMBL" id="JANBPU010000020">
    <property type="protein sequence ID" value="KAJ1919903.1"/>
    <property type="molecule type" value="Genomic_DNA"/>
</dbReference>
<name>A0A9W7ZZH1_9FUNG</name>
<feature type="compositionally biased region" description="Acidic residues" evidence="5">
    <location>
        <begin position="240"/>
        <end position="252"/>
    </location>
</feature>
<keyword evidence="8" id="KW-1185">Reference proteome</keyword>
<feature type="region of interest" description="Disordered" evidence="5">
    <location>
        <begin position="216"/>
        <end position="252"/>
    </location>
</feature>
<dbReference type="InterPro" id="IPR021740">
    <property type="entry name" value="Velvet"/>
</dbReference>
<reference evidence="7" key="1">
    <citation type="submission" date="2022-07" db="EMBL/GenBank/DDBJ databases">
        <title>Phylogenomic reconstructions and comparative analyses of Kickxellomycotina fungi.</title>
        <authorList>
            <person name="Reynolds N.K."/>
            <person name="Stajich J.E."/>
            <person name="Barry K."/>
            <person name="Grigoriev I.V."/>
            <person name="Crous P."/>
            <person name="Smith M.E."/>
        </authorList>
    </citation>
    <scope>NUCLEOTIDE SEQUENCE</scope>
    <source>
        <strain evidence="7">NBRC 100468</strain>
    </source>
</reference>
<dbReference type="InterPro" id="IPR037525">
    <property type="entry name" value="Velvet_dom"/>
</dbReference>
<evidence type="ECO:0000256" key="1">
    <source>
        <dbReference type="ARBA" id="ARBA00004123"/>
    </source>
</evidence>
<keyword evidence="4" id="KW-0539">Nucleus</keyword>
<evidence type="ECO:0000313" key="8">
    <source>
        <dbReference type="Proteomes" id="UP001150538"/>
    </source>
</evidence>
<dbReference type="PANTHER" id="PTHR33572:SF3">
    <property type="entry name" value="VELVET COMPLEX SUBUNIT B"/>
    <property type="match status" value="1"/>
</dbReference>
<keyword evidence="3" id="KW-0804">Transcription</keyword>
<protein>
    <recommendedName>
        <fullName evidence="6">Velvet domain-containing protein</fullName>
    </recommendedName>
</protein>
<evidence type="ECO:0000256" key="4">
    <source>
        <dbReference type="ARBA" id="ARBA00023242"/>
    </source>
</evidence>
<keyword evidence="2" id="KW-0805">Transcription regulation</keyword>
<dbReference type="Proteomes" id="UP001150538">
    <property type="component" value="Unassembled WGS sequence"/>
</dbReference>
<dbReference type="Gene3D" id="2.60.40.3960">
    <property type="entry name" value="Velvet domain"/>
    <property type="match status" value="1"/>
</dbReference>
<evidence type="ECO:0000259" key="6">
    <source>
        <dbReference type="PROSITE" id="PS51821"/>
    </source>
</evidence>
<dbReference type="Pfam" id="PF11754">
    <property type="entry name" value="Velvet"/>
    <property type="match status" value="1"/>
</dbReference>
<proteinExistence type="predicted"/>
<dbReference type="PANTHER" id="PTHR33572">
    <property type="entry name" value="SPORE DEVELOPMENT REGULATOR VOSA"/>
    <property type="match status" value="1"/>
</dbReference>
<dbReference type="PROSITE" id="PS51821">
    <property type="entry name" value="VELVET"/>
    <property type="match status" value="1"/>
</dbReference>
<comment type="subcellular location">
    <subcellularLocation>
        <location evidence="1">Nucleus</location>
    </subcellularLocation>
</comment>